<evidence type="ECO:0000259" key="2">
    <source>
        <dbReference type="PROSITE" id="PS51806"/>
    </source>
</evidence>
<dbReference type="STRING" id="106549.A0A540L759"/>
<keyword evidence="4" id="KW-1185">Reference proteome</keyword>
<dbReference type="PANTHER" id="PTHR46354">
    <property type="entry name" value="DOG1 DOMAIN-CONTAINING PROTEIN"/>
    <property type="match status" value="1"/>
</dbReference>
<dbReference type="Pfam" id="PF14144">
    <property type="entry name" value="DOG1"/>
    <property type="match status" value="1"/>
</dbReference>
<dbReference type="AlphaFoldDB" id="A0A540L759"/>
<dbReference type="PANTHER" id="PTHR46354:SF2">
    <property type="entry name" value="PROTEIN DOG1-LIKE 4"/>
    <property type="match status" value="1"/>
</dbReference>
<dbReference type="GO" id="GO:0043565">
    <property type="term" value="F:sequence-specific DNA binding"/>
    <property type="evidence" value="ECO:0007669"/>
    <property type="project" value="InterPro"/>
</dbReference>
<dbReference type="EMBL" id="VIEB01000728">
    <property type="protein sequence ID" value="TQD82318.1"/>
    <property type="molecule type" value="Genomic_DNA"/>
</dbReference>
<dbReference type="PROSITE" id="PS51806">
    <property type="entry name" value="DOG1"/>
    <property type="match status" value="1"/>
</dbReference>
<gene>
    <name evidence="3" type="ORF">C1H46_032162</name>
</gene>
<dbReference type="Proteomes" id="UP000315295">
    <property type="component" value="Unassembled WGS sequence"/>
</dbReference>
<evidence type="ECO:0000313" key="4">
    <source>
        <dbReference type="Proteomes" id="UP000315295"/>
    </source>
</evidence>
<protein>
    <recommendedName>
        <fullName evidence="2">DOG1 domain-containing protein</fullName>
    </recommendedName>
</protein>
<organism evidence="3 4">
    <name type="scientific">Malus baccata</name>
    <name type="common">Siberian crab apple</name>
    <name type="synonym">Pyrus baccata</name>
    <dbReference type="NCBI Taxonomy" id="106549"/>
    <lineage>
        <taxon>Eukaryota</taxon>
        <taxon>Viridiplantae</taxon>
        <taxon>Streptophyta</taxon>
        <taxon>Embryophyta</taxon>
        <taxon>Tracheophyta</taxon>
        <taxon>Spermatophyta</taxon>
        <taxon>Magnoliopsida</taxon>
        <taxon>eudicotyledons</taxon>
        <taxon>Gunneridae</taxon>
        <taxon>Pentapetalae</taxon>
        <taxon>rosids</taxon>
        <taxon>fabids</taxon>
        <taxon>Rosales</taxon>
        <taxon>Rosaceae</taxon>
        <taxon>Amygdaloideae</taxon>
        <taxon>Maleae</taxon>
        <taxon>Malus</taxon>
    </lineage>
</organism>
<evidence type="ECO:0000313" key="3">
    <source>
        <dbReference type="EMBL" id="TQD82318.1"/>
    </source>
</evidence>
<dbReference type="InterPro" id="IPR025422">
    <property type="entry name" value="TGA_domain"/>
</dbReference>
<reference evidence="3 4" key="1">
    <citation type="journal article" date="2019" name="G3 (Bethesda)">
        <title>Sequencing of a Wild Apple (Malus baccata) Genome Unravels the Differences Between Cultivated and Wild Apple Species Regarding Disease Resistance and Cold Tolerance.</title>
        <authorList>
            <person name="Chen X."/>
        </authorList>
    </citation>
    <scope>NUCLEOTIDE SEQUENCE [LARGE SCALE GENOMIC DNA]</scope>
    <source>
        <strain evidence="4">cv. Shandingzi</strain>
        <tissue evidence="3">Leaves</tissue>
    </source>
</reference>
<accession>A0A540L759</accession>
<feature type="coiled-coil region" evidence="1">
    <location>
        <begin position="13"/>
        <end position="40"/>
    </location>
</feature>
<dbReference type="GO" id="GO:0006351">
    <property type="term" value="P:DNA-templated transcription"/>
    <property type="evidence" value="ECO:0007669"/>
    <property type="project" value="InterPro"/>
</dbReference>
<feature type="domain" description="DOG1" evidence="2">
    <location>
        <begin position="6"/>
        <end position="232"/>
    </location>
</feature>
<feature type="coiled-coil region" evidence="1">
    <location>
        <begin position="110"/>
        <end position="137"/>
    </location>
</feature>
<evidence type="ECO:0000256" key="1">
    <source>
        <dbReference type="SAM" id="Coils"/>
    </source>
</evidence>
<proteinExistence type="predicted"/>
<name>A0A540L759_MALBA</name>
<sequence>MRSQVEQRFSEFFERWVLQLEQLQQQLLKLSEETRQNEAELRALVSKATNLHKEYYTVKWAAARDDVLAFFCPVWSSPLENAYSWVTGWKPSMMFQLVESLKKTRLVSMSEEQLRKVEQLRQKMRYEEDKVEREMERQQVAMADRRMVELARLATRARNGEAAAELEGLVNVAMKVILSGLEGVMKAADCVRLKTLKGLLDLLSPLQSVELLAATCMLQIKLREWGGRNVTKIKCSP</sequence>
<comment type="caution">
    <text evidence="3">The sequence shown here is derived from an EMBL/GenBank/DDBJ whole genome shotgun (WGS) entry which is preliminary data.</text>
</comment>
<dbReference type="InterPro" id="IPR051886">
    <property type="entry name" value="Seed_Dev/Stress_Resp_Reg"/>
</dbReference>
<keyword evidence="1" id="KW-0175">Coiled coil</keyword>